<dbReference type="PANTHER" id="PTHR43179">
    <property type="entry name" value="RHAMNOSYLTRANSFERASE WBBL"/>
    <property type="match status" value="1"/>
</dbReference>
<feature type="compositionally biased region" description="Basic residues" evidence="1">
    <location>
        <begin position="322"/>
        <end position="345"/>
    </location>
</feature>
<dbReference type="PANTHER" id="PTHR43179:SF7">
    <property type="entry name" value="RHAMNOSYLTRANSFERASE WBBL"/>
    <property type="match status" value="1"/>
</dbReference>
<feature type="region of interest" description="Disordered" evidence="1">
    <location>
        <begin position="287"/>
        <end position="360"/>
    </location>
</feature>
<name>A0A6J7JV18_9ZZZZ</name>
<reference evidence="4" key="1">
    <citation type="submission" date="2020-05" db="EMBL/GenBank/DDBJ databases">
        <authorList>
            <person name="Chiriac C."/>
            <person name="Salcher M."/>
            <person name="Ghai R."/>
            <person name="Kavagutti S V."/>
        </authorList>
    </citation>
    <scope>NUCLEOTIDE SEQUENCE</scope>
</reference>
<feature type="domain" description="Glycosyltransferase 2-like" evidence="3">
    <location>
        <begin position="168"/>
        <end position="243"/>
    </location>
</feature>
<dbReference type="CDD" id="cd04186">
    <property type="entry name" value="GT_2_like_c"/>
    <property type="match status" value="1"/>
</dbReference>
<dbReference type="Pfam" id="PF13632">
    <property type="entry name" value="Glyco_trans_2_3"/>
    <property type="match status" value="1"/>
</dbReference>
<dbReference type="SUPFAM" id="SSF53448">
    <property type="entry name" value="Nucleotide-diphospho-sugar transferases"/>
    <property type="match status" value="1"/>
</dbReference>
<dbReference type="AlphaFoldDB" id="A0A6J7JV18"/>
<dbReference type="InterPro" id="IPR001173">
    <property type="entry name" value="Glyco_trans_2-like"/>
</dbReference>
<evidence type="ECO:0000313" key="4">
    <source>
        <dbReference type="EMBL" id="CAB4947095.1"/>
    </source>
</evidence>
<gene>
    <name evidence="4" type="ORF">UFOPK3564_03287</name>
</gene>
<feature type="domain" description="Glycosyltransferase 2-like" evidence="2">
    <location>
        <begin position="7"/>
        <end position="131"/>
    </location>
</feature>
<accession>A0A6J7JV18</accession>
<evidence type="ECO:0000259" key="2">
    <source>
        <dbReference type="Pfam" id="PF00535"/>
    </source>
</evidence>
<organism evidence="4">
    <name type="scientific">freshwater metagenome</name>
    <dbReference type="NCBI Taxonomy" id="449393"/>
    <lineage>
        <taxon>unclassified sequences</taxon>
        <taxon>metagenomes</taxon>
        <taxon>ecological metagenomes</taxon>
    </lineage>
</organism>
<dbReference type="Gene3D" id="3.90.550.10">
    <property type="entry name" value="Spore Coat Polysaccharide Biosynthesis Protein SpsA, Chain A"/>
    <property type="match status" value="1"/>
</dbReference>
<proteinExistence type="predicted"/>
<evidence type="ECO:0000256" key="1">
    <source>
        <dbReference type="SAM" id="MobiDB-lite"/>
    </source>
</evidence>
<dbReference type="Pfam" id="PF00535">
    <property type="entry name" value="Glycos_transf_2"/>
    <property type="match status" value="1"/>
</dbReference>
<evidence type="ECO:0000259" key="3">
    <source>
        <dbReference type="Pfam" id="PF13632"/>
    </source>
</evidence>
<sequence>MSAPFHVVVVSYRTPGLLHRCLTSLRPEVEGGRATVAVVDNAPGDGSADLVRDRHPGVRLVEPGTNLGFGAAVDLGARGSDAAWICPANADVAVRPGALEALLRAGAADPDAGVLAPRLVGPDGATQHSVHPFPGLRFTAAFNLGLVARSADARTRHVLEGSWDPDVARRVPWAHGAFLAIRRSTWEAIGGFDPAMWMYAEDLDVCWRAARAGAATRYVPDAPVDHEIAAATAGAFGDDRARRFMAATYAWQASRRSPAVAVATAALNVAGAAARAVLGAAPGRARARSALSRDPRSRPAAVGGRAQPRRGRADGVACRRWPPLHRRRRTSRSPRRRPIRSRSPRSSRGVPGASWRTSTR</sequence>
<protein>
    <submittedName>
        <fullName evidence="4">Unannotated protein</fullName>
    </submittedName>
</protein>
<dbReference type="InterPro" id="IPR029044">
    <property type="entry name" value="Nucleotide-diphossugar_trans"/>
</dbReference>
<dbReference type="EMBL" id="CAFBMK010000301">
    <property type="protein sequence ID" value="CAB4947095.1"/>
    <property type="molecule type" value="Genomic_DNA"/>
</dbReference>